<reference evidence="3" key="1">
    <citation type="journal article" date="2014" name="Soil Biol. Biochem.">
        <title>Structure and function of bacterial communities in ageing soils: Insights from the Mendocino ecological staircase.</title>
        <authorList>
            <person name="Uroz S."/>
            <person name="Tech J.J."/>
            <person name="Sawaya N.A."/>
            <person name="Frey-Klett P."/>
            <person name="Leveau J.H.J."/>
        </authorList>
    </citation>
    <scope>NUCLEOTIDE SEQUENCE [LARGE SCALE GENOMIC DNA]</scope>
    <source>
        <strain evidence="3">Cal35</strain>
    </source>
</reference>
<dbReference type="CDD" id="cd22343">
    <property type="entry name" value="PDDEXK_lambda_exonuclease-like"/>
    <property type="match status" value="1"/>
</dbReference>
<feature type="domain" description="YqaJ viral recombinase" evidence="1">
    <location>
        <begin position="9"/>
        <end position="151"/>
    </location>
</feature>
<evidence type="ECO:0000313" key="3">
    <source>
        <dbReference type="Proteomes" id="UP000030302"/>
    </source>
</evidence>
<keyword evidence="2" id="KW-0378">Hydrolase</keyword>
<dbReference type="RefSeq" id="WP_038486109.1">
    <property type="nucleotide sequence ID" value="NZ_CP009962.1"/>
</dbReference>
<dbReference type="PANTHER" id="PTHR46609">
    <property type="entry name" value="EXONUCLEASE, PHAGE-TYPE/RECB, C-TERMINAL DOMAIN-CONTAINING PROTEIN"/>
    <property type="match status" value="1"/>
</dbReference>
<keyword evidence="2" id="KW-0269">Exonuclease</keyword>
<protein>
    <submittedName>
        <fullName evidence="2">Phage exonuclease</fullName>
        <ecNumber evidence="2">3.1.11.3</ecNumber>
    </submittedName>
</protein>
<dbReference type="InterPro" id="IPR051703">
    <property type="entry name" value="NF-kappa-B_Signaling_Reg"/>
</dbReference>
<dbReference type="STRING" id="279058.LT85_0996"/>
<dbReference type="Proteomes" id="UP000030302">
    <property type="component" value="Chromosome"/>
</dbReference>
<dbReference type="AlphaFoldDB" id="A0A0A1F8Z6"/>
<dbReference type="SUPFAM" id="SSF52980">
    <property type="entry name" value="Restriction endonuclease-like"/>
    <property type="match status" value="1"/>
</dbReference>
<accession>A0A0A1F8Z6</accession>
<evidence type="ECO:0000259" key="1">
    <source>
        <dbReference type="Pfam" id="PF09588"/>
    </source>
</evidence>
<dbReference type="GO" id="GO:0051908">
    <property type="term" value="F:double-stranded DNA 5'-3' DNA exonuclease activity"/>
    <property type="evidence" value="ECO:0007669"/>
    <property type="project" value="UniProtKB-EC"/>
</dbReference>
<keyword evidence="2" id="KW-0540">Nuclease</keyword>
<organism evidence="2 3">
    <name type="scientific">Collimonas arenae</name>
    <dbReference type="NCBI Taxonomy" id="279058"/>
    <lineage>
        <taxon>Bacteria</taxon>
        <taxon>Pseudomonadati</taxon>
        <taxon>Pseudomonadota</taxon>
        <taxon>Betaproteobacteria</taxon>
        <taxon>Burkholderiales</taxon>
        <taxon>Oxalobacteraceae</taxon>
        <taxon>Collimonas</taxon>
    </lineage>
</organism>
<keyword evidence="3" id="KW-1185">Reference proteome</keyword>
<dbReference type="InterPro" id="IPR019080">
    <property type="entry name" value="YqaJ_viral_recombinase"/>
</dbReference>
<dbReference type="KEGG" id="care:LT85_0996"/>
<dbReference type="HOGENOM" id="CLU_065649_2_0_4"/>
<proteinExistence type="predicted"/>
<name>A0A0A1F8Z6_9BURK</name>
<dbReference type="Gene3D" id="3.90.320.10">
    <property type="match status" value="1"/>
</dbReference>
<evidence type="ECO:0000313" key="2">
    <source>
        <dbReference type="EMBL" id="AIY40154.1"/>
    </source>
</evidence>
<dbReference type="EMBL" id="CP009962">
    <property type="protein sequence ID" value="AIY40154.1"/>
    <property type="molecule type" value="Genomic_DNA"/>
</dbReference>
<dbReference type="EC" id="3.1.11.3" evidence="2"/>
<dbReference type="PANTHER" id="PTHR46609:SF6">
    <property type="entry name" value="EXONUCLEASE, PHAGE-TYPE_RECB, C-TERMINAL DOMAIN-CONTAINING PROTEIN-RELATED"/>
    <property type="match status" value="1"/>
</dbReference>
<dbReference type="Pfam" id="PF09588">
    <property type="entry name" value="YqaJ"/>
    <property type="match status" value="1"/>
</dbReference>
<sequence length="209" mass="23455">MERTQQNEEWFLSRLGKVTGSRFGDVIAMGKNGNFLKSRETAITEITLELLTGQPGPMWTSKATDWGNEQEPFARMAYETATGAFVEEVGFIDHPTILQCGASPDGLIDADGGFEAKSPYTPAVHMATLLYGMPADHMAQCQGGMFVTGRQWWDFVSWHPAFPEGMKLYIQRIERDQKFIDAMEAHIVSAIKEINDNVARLLEKYEVVQ</sequence>
<dbReference type="InterPro" id="IPR011335">
    <property type="entry name" value="Restrct_endonuc-II-like"/>
</dbReference>
<dbReference type="InterPro" id="IPR011604">
    <property type="entry name" value="PDDEXK-like_dom_sf"/>
</dbReference>
<gene>
    <name evidence="2" type="ORF">LT85_0996</name>
</gene>
<dbReference type="OrthoDB" id="1245848at2"/>